<organism evidence="1 2">
    <name type="scientific">Phytophthora nicotianae P1569</name>
    <dbReference type="NCBI Taxonomy" id="1317065"/>
    <lineage>
        <taxon>Eukaryota</taxon>
        <taxon>Sar</taxon>
        <taxon>Stramenopiles</taxon>
        <taxon>Oomycota</taxon>
        <taxon>Peronosporomycetes</taxon>
        <taxon>Peronosporales</taxon>
        <taxon>Peronosporaceae</taxon>
        <taxon>Phytophthora</taxon>
    </lineage>
</organism>
<proteinExistence type="predicted"/>
<reference evidence="1 2" key="1">
    <citation type="submission" date="2013-11" db="EMBL/GenBank/DDBJ databases">
        <title>The Genome Sequence of Phytophthora parasitica P1569.</title>
        <authorList>
            <consortium name="The Broad Institute Genomics Platform"/>
            <person name="Russ C."/>
            <person name="Tyler B."/>
            <person name="Panabieres F."/>
            <person name="Shan W."/>
            <person name="Tripathy S."/>
            <person name="Grunwald N."/>
            <person name="Machado M."/>
            <person name="Johnson C.S."/>
            <person name="Arredondo F."/>
            <person name="Hong C."/>
            <person name="Coffey M."/>
            <person name="Young S.K."/>
            <person name="Zeng Q."/>
            <person name="Gargeya S."/>
            <person name="Fitzgerald M."/>
            <person name="Abouelleil A."/>
            <person name="Alvarado L."/>
            <person name="Chapman S.B."/>
            <person name="Gainer-Dewar J."/>
            <person name="Goldberg J."/>
            <person name="Griggs A."/>
            <person name="Gujja S."/>
            <person name="Hansen M."/>
            <person name="Howarth C."/>
            <person name="Imamovic A."/>
            <person name="Ireland A."/>
            <person name="Larimer J."/>
            <person name="McCowan C."/>
            <person name="Murphy C."/>
            <person name="Pearson M."/>
            <person name="Poon T.W."/>
            <person name="Priest M."/>
            <person name="Roberts A."/>
            <person name="Saif S."/>
            <person name="Shea T."/>
            <person name="Sykes S."/>
            <person name="Wortman J."/>
            <person name="Nusbaum C."/>
            <person name="Birren B."/>
        </authorList>
    </citation>
    <scope>NUCLEOTIDE SEQUENCE [LARGE SCALE GENOMIC DNA]</scope>
    <source>
        <strain evidence="1 2">P1569</strain>
    </source>
</reference>
<dbReference type="Proteomes" id="UP000018721">
    <property type="component" value="Unassembled WGS sequence"/>
</dbReference>
<dbReference type="EMBL" id="ANIZ01001914">
    <property type="protein sequence ID" value="ETI44154.1"/>
    <property type="molecule type" value="Genomic_DNA"/>
</dbReference>
<dbReference type="HOGENOM" id="CLU_2965858_0_0_1"/>
<name>V9EY17_PHYNI</name>
<evidence type="ECO:0000313" key="1">
    <source>
        <dbReference type="EMBL" id="ETI44154.1"/>
    </source>
</evidence>
<sequence>MKKKQDDFFDVNPAEQHIKVNFGELIDGLIKNVNEMNTFNTYLTEFANPKPHSILNGYL</sequence>
<evidence type="ECO:0000313" key="2">
    <source>
        <dbReference type="Proteomes" id="UP000018721"/>
    </source>
</evidence>
<keyword evidence="2" id="KW-1185">Reference proteome</keyword>
<gene>
    <name evidence="1" type="ORF">F443_11125</name>
</gene>
<comment type="caution">
    <text evidence="1">The sequence shown here is derived from an EMBL/GenBank/DDBJ whole genome shotgun (WGS) entry which is preliminary data.</text>
</comment>
<accession>V9EY17</accession>
<dbReference type="AlphaFoldDB" id="V9EY17"/>
<protein>
    <submittedName>
        <fullName evidence="1">Uncharacterized protein</fullName>
    </submittedName>
</protein>